<evidence type="ECO:0000256" key="6">
    <source>
        <dbReference type="ARBA" id="ARBA00022840"/>
    </source>
</evidence>
<dbReference type="GO" id="GO:0015098">
    <property type="term" value="F:molybdate ion transmembrane transporter activity"/>
    <property type="evidence" value="ECO:0007669"/>
    <property type="project" value="InterPro"/>
</dbReference>
<dbReference type="NCBIfam" id="TIGR02142">
    <property type="entry name" value="modC_ABC"/>
    <property type="match status" value="1"/>
</dbReference>
<dbReference type="Pfam" id="PF03459">
    <property type="entry name" value="TOBE"/>
    <property type="match status" value="1"/>
</dbReference>
<reference evidence="12" key="1">
    <citation type="submission" date="2020-02" db="EMBL/GenBank/DDBJ databases">
        <authorList>
            <person name="Chen W.-M."/>
        </authorList>
    </citation>
    <scope>NUCLEOTIDE SEQUENCE</scope>
    <source>
        <strain evidence="12">NBD-18</strain>
    </source>
</reference>
<protein>
    <submittedName>
        <fullName evidence="12">Molybdenum ABC transporter ATP-binding protein</fullName>
    </submittedName>
</protein>
<evidence type="ECO:0000256" key="8">
    <source>
        <dbReference type="ARBA" id="ARBA00023136"/>
    </source>
</evidence>
<dbReference type="GO" id="GO:0016020">
    <property type="term" value="C:membrane"/>
    <property type="evidence" value="ECO:0007669"/>
    <property type="project" value="InterPro"/>
</dbReference>
<dbReference type="InterPro" id="IPR050334">
    <property type="entry name" value="Molybdenum_import_ModC"/>
</dbReference>
<feature type="domain" description="Mop" evidence="11">
    <location>
        <begin position="287"/>
        <end position="354"/>
    </location>
</feature>
<accession>A0A6B2QZK2</accession>
<evidence type="ECO:0000256" key="7">
    <source>
        <dbReference type="ARBA" id="ARBA00022967"/>
    </source>
</evidence>
<dbReference type="SUPFAM" id="SSF52540">
    <property type="entry name" value="P-loop containing nucleoside triphosphate hydrolases"/>
    <property type="match status" value="1"/>
</dbReference>
<proteinExistence type="predicted"/>
<dbReference type="Gene3D" id="2.40.50.100">
    <property type="match status" value="1"/>
</dbReference>
<keyword evidence="2" id="KW-1003">Cell membrane</keyword>
<dbReference type="EMBL" id="JAAGRN010000003">
    <property type="protein sequence ID" value="NDY82734.1"/>
    <property type="molecule type" value="Genomic_DNA"/>
</dbReference>
<keyword evidence="3 9" id="KW-0500">Molybdenum</keyword>
<evidence type="ECO:0000259" key="11">
    <source>
        <dbReference type="PROSITE" id="PS51866"/>
    </source>
</evidence>
<dbReference type="GO" id="GO:0140359">
    <property type="term" value="F:ABC-type transporter activity"/>
    <property type="evidence" value="ECO:0007669"/>
    <property type="project" value="InterPro"/>
</dbReference>
<dbReference type="Pfam" id="PF00005">
    <property type="entry name" value="ABC_tran"/>
    <property type="match status" value="1"/>
</dbReference>
<dbReference type="SMART" id="SM00382">
    <property type="entry name" value="AAA"/>
    <property type="match status" value="1"/>
</dbReference>
<dbReference type="InterPro" id="IPR003593">
    <property type="entry name" value="AAA+_ATPase"/>
</dbReference>
<feature type="domain" description="ABC transporter" evidence="10">
    <location>
        <begin position="6"/>
        <end position="229"/>
    </location>
</feature>
<dbReference type="GO" id="GO:0005524">
    <property type="term" value="F:ATP binding"/>
    <property type="evidence" value="ECO:0007669"/>
    <property type="project" value="UniProtKB-KW"/>
</dbReference>
<dbReference type="PANTHER" id="PTHR43514">
    <property type="entry name" value="ABC TRANSPORTER I FAMILY MEMBER 10"/>
    <property type="match status" value="1"/>
</dbReference>
<evidence type="ECO:0000256" key="2">
    <source>
        <dbReference type="ARBA" id="ARBA00022475"/>
    </source>
</evidence>
<evidence type="ECO:0000313" key="12">
    <source>
        <dbReference type="EMBL" id="NDY82734.1"/>
    </source>
</evidence>
<dbReference type="RefSeq" id="WP_163652440.1">
    <property type="nucleotide sequence ID" value="NZ_JAAGRN010000003.1"/>
</dbReference>
<dbReference type="SUPFAM" id="SSF50331">
    <property type="entry name" value="MOP-like"/>
    <property type="match status" value="1"/>
</dbReference>
<dbReference type="InterPro" id="IPR008995">
    <property type="entry name" value="Mo/tungstate-bd_C_term_dom"/>
</dbReference>
<dbReference type="PROSITE" id="PS51866">
    <property type="entry name" value="MOP"/>
    <property type="match status" value="1"/>
</dbReference>
<dbReference type="InterPro" id="IPR017871">
    <property type="entry name" value="ABC_transporter-like_CS"/>
</dbReference>
<keyword evidence="6 12" id="KW-0067">ATP-binding</keyword>
<evidence type="ECO:0000256" key="3">
    <source>
        <dbReference type="ARBA" id="ARBA00022505"/>
    </source>
</evidence>
<evidence type="ECO:0000256" key="4">
    <source>
        <dbReference type="ARBA" id="ARBA00022519"/>
    </source>
</evidence>
<dbReference type="AlphaFoldDB" id="A0A6B2QZK2"/>
<dbReference type="Gene3D" id="3.40.50.300">
    <property type="entry name" value="P-loop containing nucleotide triphosphate hydrolases"/>
    <property type="match status" value="1"/>
</dbReference>
<keyword evidence="5" id="KW-0547">Nucleotide-binding</keyword>
<gene>
    <name evidence="12" type="primary">modC</name>
    <name evidence="12" type="ORF">G3I67_05755</name>
</gene>
<dbReference type="PANTHER" id="PTHR43514:SF10">
    <property type="entry name" value="MOLYBDENUM IMPORT ATP-BINDING PROTEIN MODC 2"/>
    <property type="match status" value="1"/>
</dbReference>
<keyword evidence="8" id="KW-0472">Membrane</keyword>
<dbReference type="InterPro" id="IPR003439">
    <property type="entry name" value="ABC_transporter-like_ATP-bd"/>
</dbReference>
<dbReference type="InterPro" id="IPR027417">
    <property type="entry name" value="P-loop_NTPase"/>
</dbReference>
<dbReference type="PROSITE" id="PS50893">
    <property type="entry name" value="ABC_TRANSPORTER_2"/>
    <property type="match status" value="1"/>
</dbReference>
<evidence type="ECO:0000256" key="5">
    <source>
        <dbReference type="ARBA" id="ARBA00022741"/>
    </source>
</evidence>
<sequence length="354" mass="38819">MINLALKLDRADFRLNIALELPSKGTTVIFGPSGGGKTTILRAIAGLEPDVRGIVMMNGQCWQKDDLFVPPHQRRVGFVFQHAGLLPHLSVQDNLRFGWRRAAGSQSQFDDCVAQLDLAPLFNRKISQLSGGERQRIALGRALLTQPDVLLFDEPLAALDAARRSEILRYLEQLKQLTSIPMIYVTHAVDEMSRLADYLVLMRAGQVRHAGNAFEVINRPDVPLALRDDAGIVVPATVVARDATGMLTLQSPLGVLFGQGAQQCCGEVVRVRLQARDVSIALSHHTDSSVLNILQTRILSLRETLNGQVLVELGAGDHFDQKLLARISQASTRRLNLLAGQTVWAQIKAVALLV</sequence>
<comment type="caution">
    <text evidence="12">The sequence shown here is derived from an EMBL/GenBank/DDBJ whole genome shotgun (WGS) entry which is preliminary data.</text>
</comment>
<dbReference type="InterPro" id="IPR004606">
    <property type="entry name" value="Mop_domain"/>
</dbReference>
<keyword evidence="7" id="KW-1278">Translocase</keyword>
<keyword evidence="1" id="KW-0813">Transport</keyword>
<keyword evidence="4" id="KW-0997">Cell inner membrane</keyword>
<dbReference type="GO" id="GO:0016887">
    <property type="term" value="F:ATP hydrolysis activity"/>
    <property type="evidence" value="ECO:0007669"/>
    <property type="project" value="InterPro"/>
</dbReference>
<evidence type="ECO:0000256" key="1">
    <source>
        <dbReference type="ARBA" id="ARBA00022448"/>
    </source>
</evidence>
<dbReference type="InterPro" id="IPR005116">
    <property type="entry name" value="Transp-assoc_OB_typ1"/>
</dbReference>
<evidence type="ECO:0000259" key="10">
    <source>
        <dbReference type="PROSITE" id="PS50893"/>
    </source>
</evidence>
<organism evidence="12">
    <name type="scientific">Sheuella amnicola</name>
    <dbReference type="NCBI Taxonomy" id="2707330"/>
    <lineage>
        <taxon>Bacteria</taxon>
        <taxon>Pseudomonadati</taxon>
        <taxon>Pseudomonadota</taxon>
        <taxon>Betaproteobacteria</taxon>
        <taxon>Burkholderiales</taxon>
        <taxon>Alcaligenaceae</taxon>
        <taxon>Sheuella</taxon>
    </lineage>
</organism>
<name>A0A6B2QZK2_9BURK</name>
<dbReference type="InterPro" id="IPR011868">
    <property type="entry name" value="ModC_ABC_ATP-bd"/>
</dbReference>
<evidence type="ECO:0000256" key="9">
    <source>
        <dbReference type="PROSITE-ProRule" id="PRU01213"/>
    </source>
</evidence>
<dbReference type="PROSITE" id="PS00211">
    <property type="entry name" value="ABC_TRANSPORTER_1"/>
    <property type="match status" value="1"/>
</dbReference>